<accession>A0A1H1Q373</accession>
<evidence type="ECO:0000256" key="5">
    <source>
        <dbReference type="SAM" id="MobiDB-lite"/>
    </source>
</evidence>
<feature type="region of interest" description="Disordered" evidence="5">
    <location>
        <begin position="529"/>
        <end position="551"/>
    </location>
</feature>
<name>A0A1H1Q373_9ACTN</name>
<protein>
    <submittedName>
        <fullName evidence="8">Methyltransferase small domain-containing protein</fullName>
    </submittedName>
</protein>
<keyword evidence="4" id="KW-0949">S-adenosyl-L-methionine</keyword>
<dbReference type="GO" id="GO:0032259">
    <property type="term" value="P:methylation"/>
    <property type="evidence" value="ECO:0007669"/>
    <property type="project" value="UniProtKB-KW"/>
</dbReference>
<feature type="domain" description="Methyltransferase small" evidence="6">
    <location>
        <begin position="171"/>
        <end position="299"/>
    </location>
</feature>
<dbReference type="GO" id="GO:0008757">
    <property type="term" value="F:S-adenosylmethionine-dependent methyltransferase activity"/>
    <property type="evidence" value="ECO:0007669"/>
    <property type="project" value="TreeGrafter"/>
</dbReference>
<dbReference type="InterPro" id="IPR029063">
    <property type="entry name" value="SAM-dependent_MTases_sf"/>
</dbReference>
<dbReference type="Proteomes" id="UP000198983">
    <property type="component" value="Chromosome I"/>
</dbReference>
<evidence type="ECO:0000313" key="8">
    <source>
        <dbReference type="EMBL" id="SDS17783.1"/>
    </source>
</evidence>
<dbReference type="PANTHER" id="PTHR45875:SF1">
    <property type="entry name" value="METHYLTRANSFERASE N6AMT1"/>
    <property type="match status" value="1"/>
</dbReference>
<dbReference type="EMBL" id="LT629732">
    <property type="protein sequence ID" value="SDS17783.1"/>
    <property type="molecule type" value="Genomic_DNA"/>
</dbReference>
<dbReference type="AlphaFoldDB" id="A0A1H1Q373"/>
<dbReference type="OrthoDB" id="129465at2"/>
<dbReference type="CDD" id="cd02440">
    <property type="entry name" value="AdoMet_MTases"/>
    <property type="match status" value="1"/>
</dbReference>
<dbReference type="GO" id="GO:0008276">
    <property type="term" value="F:protein methyltransferase activity"/>
    <property type="evidence" value="ECO:0007669"/>
    <property type="project" value="TreeGrafter"/>
</dbReference>
<dbReference type="Pfam" id="PF05175">
    <property type="entry name" value="MTS"/>
    <property type="match status" value="1"/>
</dbReference>
<dbReference type="PANTHER" id="PTHR45875">
    <property type="entry name" value="METHYLTRANSFERASE N6AMT1"/>
    <property type="match status" value="1"/>
</dbReference>
<dbReference type="GO" id="GO:0035657">
    <property type="term" value="C:eRF1 methyltransferase complex"/>
    <property type="evidence" value="ECO:0007669"/>
    <property type="project" value="TreeGrafter"/>
</dbReference>
<comment type="similarity">
    <text evidence="1">Belongs to the eukaryotic/archaeal PrmC-related family.</text>
</comment>
<dbReference type="InterPro" id="IPR055487">
    <property type="entry name" value="DUF7059"/>
</dbReference>
<keyword evidence="2 8" id="KW-0489">Methyltransferase</keyword>
<proteinExistence type="inferred from homology"/>
<feature type="compositionally biased region" description="Low complexity" evidence="5">
    <location>
        <begin position="529"/>
        <end position="540"/>
    </location>
</feature>
<dbReference type="InterPro" id="IPR052190">
    <property type="entry name" value="Euk-Arch_PrmC-MTase"/>
</dbReference>
<evidence type="ECO:0000259" key="6">
    <source>
        <dbReference type="Pfam" id="PF05175"/>
    </source>
</evidence>
<evidence type="ECO:0000256" key="1">
    <source>
        <dbReference type="ARBA" id="ARBA00006149"/>
    </source>
</evidence>
<reference evidence="8 9" key="1">
    <citation type="submission" date="2016-10" db="EMBL/GenBank/DDBJ databases">
        <authorList>
            <person name="de Groot N.N."/>
        </authorList>
    </citation>
    <scope>NUCLEOTIDE SEQUENCE [LARGE SCALE GENOMIC DNA]</scope>
    <source>
        <strain evidence="8 9">DSM 22024</strain>
    </source>
</reference>
<keyword evidence="9" id="KW-1185">Reference proteome</keyword>
<evidence type="ECO:0000256" key="2">
    <source>
        <dbReference type="ARBA" id="ARBA00022603"/>
    </source>
</evidence>
<dbReference type="PROSITE" id="PS00092">
    <property type="entry name" value="N6_MTASE"/>
    <property type="match status" value="1"/>
</dbReference>
<feature type="domain" description="DUF7059" evidence="7">
    <location>
        <begin position="19"/>
        <end position="100"/>
    </location>
</feature>
<dbReference type="GO" id="GO:0003676">
    <property type="term" value="F:nucleic acid binding"/>
    <property type="evidence" value="ECO:0007669"/>
    <property type="project" value="InterPro"/>
</dbReference>
<keyword evidence="3 8" id="KW-0808">Transferase</keyword>
<evidence type="ECO:0000256" key="3">
    <source>
        <dbReference type="ARBA" id="ARBA00022679"/>
    </source>
</evidence>
<dbReference type="Pfam" id="PF23186">
    <property type="entry name" value="DUF7059"/>
    <property type="match status" value="1"/>
</dbReference>
<organism evidence="8 9">
    <name type="scientific">Actinopolymorpha singaporensis</name>
    <dbReference type="NCBI Taxonomy" id="117157"/>
    <lineage>
        <taxon>Bacteria</taxon>
        <taxon>Bacillati</taxon>
        <taxon>Actinomycetota</taxon>
        <taxon>Actinomycetes</taxon>
        <taxon>Propionibacteriales</taxon>
        <taxon>Actinopolymorphaceae</taxon>
        <taxon>Actinopolymorpha</taxon>
    </lineage>
</organism>
<dbReference type="Gene3D" id="3.40.50.150">
    <property type="entry name" value="Vaccinia Virus protein VP39"/>
    <property type="match status" value="1"/>
</dbReference>
<evidence type="ECO:0000256" key="4">
    <source>
        <dbReference type="ARBA" id="ARBA00022691"/>
    </source>
</evidence>
<dbReference type="InterPro" id="IPR002052">
    <property type="entry name" value="DNA_methylase_N6_adenine_CS"/>
</dbReference>
<dbReference type="SUPFAM" id="SSF53335">
    <property type="entry name" value="S-adenosyl-L-methionine-dependent methyltransferases"/>
    <property type="match status" value="1"/>
</dbReference>
<gene>
    <name evidence="8" type="ORF">SAMN04489717_1860</name>
</gene>
<evidence type="ECO:0000259" key="7">
    <source>
        <dbReference type="Pfam" id="PF23186"/>
    </source>
</evidence>
<dbReference type="RefSeq" id="WP_092652395.1">
    <property type="nucleotide sequence ID" value="NZ_LT629732.1"/>
</dbReference>
<evidence type="ECO:0000313" key="9">
    <source>
        <dbReference type="Proteomes" id="UP000198983"/>
    </source>
</evidence>
<dbReference type="GO" id="GO:0008170">
    <property type="term" value="F:N-methyltransferase activity"/>
    <property type="evidence" value="ECO:0007669"/>
    <property type="project" value="UniProtKB-ARBA"/>
</dbReference>
<dbReference type="STRING" id="117157.SAMN04489717_1860"/>
<dbReference type="InterPro" id="IPR007848">
    <property type="entry name" value="Small_mtfrase_dom"/>
</dbReference>
<sequence>MFELSEDVLARLRSHLAGVGYTVDGVRERLGPVAHAALHRNETTPGMRATEGGDPLDTLVRLWLLQRPVPAPQAERALPGLLEPLVAAGLLGAVSGEAREAREAGEARGPGRAGERVRALVDVRPYGATGGPAREEQVDQDWWVVADLTPGLDGARPAVTADHVLGVNSAASTLAQLTVRRPAGRALDLGTGCGVQALHLSGHVRHVVGTDVNPRALAMARLTGALNGFDWDLREGSLFEPVRGETFDLVVSNPPFVISPRGGLTYRDSGLAGDEVCRRIVTQAPDFLADGGVCQILANWLHVRGEDWRDRLGDWLADSGAGSDCDAWVVQREVSDPAEYVELWLKDAGVHGTPEYASRYDDWLAWFQAQDAEGVGFGWITLRREAGPRPGGPATVMEEWPHPVEQPLGAEVERWLDAVERLGSYADDAVLLGARLRVDPDVDQEQLGRPGAPDPEHVVLRQRRGMRRAVAVDTAEGGFVGACDGELTVGQISDALATLLEEEPARMRGRLLPRARQLYAEGYLHDATTDATSGATSDGAHGVNRTNRAET</sequence>